<sequence length="200" mass="21434">MYPPANRTPLEYPPSAISPISSTRSLCRHRRSSFGRSSSVVVLSVVSRQSVVSRLSCRVVSSSSVDCRQLSSVVSRLSSCCRVVVVVVSCRVGCLGATAATAVDERRVAGAQARGYVLLPAYRCASLPLLVGNPLHWNPLFDAQCATNTTAGYTPARAATRLADLDGLIPQTRARPPQMEGREDRYKRVVNGSQGPKESG</sequence>
<evidence type="ECO:0000313" key="3">
    <source>
        <dbReference type="Proteomes" id="UP000248423"/>
    </source>
</evidence>
<accession>A0A319EK23</accession>
<dbReference type="Proteomes" id="UP000248423">
    <property type="component" value="Unassembled WGS sequence"/>
</dbReference>
<proteinExistence type="predicted"/>
<keyword evidence="3" id="KW-1185">Reference proteome</keyword>
<protein>
    <submittedName>
        <fullName evidence="2">Uncharacterized protein</fullName>
    </submittedName>
</protein>
<feature type="region of interest" description="Disordered" evidence="1">
    <location>
        <begin position="172"/>
        <end position="200"/>
    </location>
</feature>
<feature type="compositionally biased region" description="Polar residues" evidence="1">
    <location>
        <begin position="191"/>
        <end position="200"/>
    </location>
</feature>
<evidence type="ECO:0000256" key="1">
    <source>
        <dbReference type="SAM" id="MobiDB-lite"/>
    </source>
</evidence>
<dbReference type="AlphaFoldDB" id="A0A319EK23"/>
<name>A0A319EK23_ASPSB</name>
<reference evidence="2 3" key="1">
    <citation type="submission" date="2018-02" db="EMBL/GenBank/DDBJ databases">
        <title>The genomes of Aspergillus section Nigri reveals drivers in fungal speciation.</title>
        <authorList>
            <consortium name="DOE Joint Genome Institute"/>
            <person name="Vesth T.C."/>
            <person name="Nybo J."/>
            <person name="Theobald S."/>
            <person name="Brandl J."/>
            <person name="Frisvad J.C."/>
            <person name="Nielsen K.F."/>
            <person name="Lyhne E.K."/>
            <person name="Kogle M.E."/>
            <person name="Kuo A."/>
            <person name="Riley R."/>
            <person name="Clum A."/>
            <person name="Nolan M."/>
            <person name="Lipzen A."/>
            <person name="Salamov A."/>
            <person name="Henrissat B."/>
            <person name="Wiebenga A."/>
            <person name="De vries R.P."/>
            <person name="Grigoriev I.V."/>
            <person name="Mortensen U.H."/>
            <person name="Andersen M.R."/>
            <person name="Baker S.E."/>
        </authorList>
    </citation>
    <scope>NUCLEOTIDE SEQUENCE [LARGE SCALE GENOMIC DNA]</scope>
    <source>
        <strain evidence="2 3">CBS 121057</strain>
    </source>
</reference>
<organism evidence="2 3">
    <name type="scientific">Aspergillus sclerotiicarbonarius (strain CBS 121057 / IBT 28362)</name>
    <dbReference type="NCBI Taxonomy" id="1448318"/>
    <lineage>
        <taxon>Eukaryota</taxon>
        <taxon>Fungi</taxon>
        <taxon>Dikarya</taxon>
        <taxon>Ascomycota</taxon>
        <taxon>Pezizomycotina</taxon>
        <taxon>Eurotiomycetes</taxon>
        <taxon>Eurotiomycetidae</taxon>
        <taxon>Eurotiales</taxon>
        <taxon>Aspergillaceae</taxon>
        <taxon>Aspergillus</taxon>
        <taxon>Aspergillus subgen. Circumdati</taxon>
    </lineage>
</organism>
<evidence type="ECO:0000313" key="2">
    <source>
        <dbReference type="EMBL" id="PYI10617.1"/>
    </source>
</evidence>
<gene>
    <name evidence="2" type="ORF">BO78DRAFT_394039</name>
</gene>
<dbReference type="VEuPathDB" id="FungiDB:BO78DRAFT_394039"/>
<dbReference type="EMBL" id="KZ826321">
    <property type="protein sequence ID" value="PYI10617.1"/>
    <property type="molecule type" value="Genomic_DNA"/>
</dbReference>